<dbReference type="Proteomes" id="UP000799753">
    <property type="component" value="Unassembled WGS sequence"/>
</dbReference>
<evidence type="ECO:0000313" key="2">
    <source>
        <dbReference type="Proteomes" id="UP000799753"/>
    </source>
</evidence>
<accession>A0A6A6SEJ9</accession>
<dbReference type="OrthoDB" id="5150738at2759"/>
<gene>
    <name evidence="1" type="ORF">P280DRAFT_514584</name>
</gene>
<proteinExistence type="predicted"/>
<organism evidence="1 2">
    <name type="scientific">Massarina eburnea CBS 473.64</name>
    <dbReference type="NCBI Taxonomy" id="1395130"/>
    <lineage>
        <taxon>Eukaryota</taxon>
        <taxon>Fungi</taxon>
        <taxon>Dikarya</taxon>
        <taxon>Ascomycota</taxon>
        <taxon>Pezizomycotina</taxon>
        <taxon>Dothideomycetes</taxon>
        <taxon>Pleosporomycetidae</taxon>
        <taxon>Pleosporales</taxon>
        <taxon>Massarineae</taxon>
        <taxon>Massarinaceae</taxon>
        <taxon>Massarina</taxon>
    </lineage>
</organism>
<evidence type="ECO:0000313" key="1">
    <source>
        <dbReference type="EMBL" id="KAF2645133.1"/>
    </source>
</evidence>
<dbReference type="EMBL" id="MU006778">
    <property type="protein sequence ID" value="KAF2645133.1"/>
    <property type="molecule type" value="Genomic_DNA"/>
</dbReference>
<keyword evidence="2" id="KW-1185">Reference proteome</keyword>
<reference evidence="1" key="1">
    <citation type="journal article" date="2020" name="Stud. Mycol.">
        <title>101 Dothideomycetes genomes: a test case for predicting lifestyles and emergence of pathogens.</title>
        <authorList>
            <person name="Haridas S."/>
            <person name="Albert R."/>
            <person name="Binder M."/>
            <person name="Bloem J."/>
            <person name="Labutti K."/>
            <person name="Salamov A."/>
            <person name="Andreopoulos B."/>
            <person name="Baker S."/>
            <person name="Barry K."/>
            <person name="Bills G."/>
            <person name="Bluhm B."/>
            <person name="Cannon C."/>
            <person name="Castanera R."/>
            <person name="Culley D."/>
            <person name="Daum C."/>
            <person name="Ezra D."/>
            <person name="Gonzalez J."/>
            <person name="Henrissat B."/>
            <person name="Kuo A."/>
            <person name="Liang C."/>
            <person name="Lipzen A."/>
            <person name="Lutzoni F."/>
            <person name="Magnuson J."/>
            <person name="Mondo S."/>
            <person name="Nolan M."/>
            <person name="Ohm R."/>
            <person name="Pangilinan J."/>
            <person name="Park H.-J."/>
            <person name="Ramirez L."/>
            <person name="Alfaro M."/>
            <person name="Sun H."/>
            <person name="Tritt A."/>
            <person name="Yoshinaga Y."/>
            <person name="Zwiers L.-H."/>
            <person name="Turgeon B."/>
            <person name="Goodwin S."/>
            <person name="Spatafora J."/>
            <person name="Crous P."/>
            <person name="Grigoriev I."/>
        </authorList>
    </citation>
    <scope>NUCLEOTIDE SEQUENCE</scope>
    <source>
        <strain evidence="1">CBS 473.64</strain>
    </source>
</reference>
<name>A0A6A6SEJ9_9PLEO</name>
<protein>
    <submittedName>
        <fullName evidence="1">Uncharacterized protein</fullName>
    </submittedName>
</protein>
<dbReference type="AlphaFoldDB" id="A0A6A6SEJ9"/>
<sequence length="239" mass="26264">MITLAKKVIVVISSDTTGWFGWISAAIKVGNAISKEGKIAGAMAKVLIISGGKSSKRLVSIRSKTEKAITAAKKFDTVNKAVKEGTKNTKREDAPQNVDIVDAGSYWLTIDHNAKNVNNFPSPADQPTNAVILVGDNITDARGKGNPWPTIHTWCHNYNRDSRLPYESCWPIWKAGLENKLTLVQTWGGTCVFYDDMNCKKESKLLSMTNRENGQLWVKHNDAVSGVGCTMDLDNKRAP</sequence>